<reference evidence="5 6" key="1">
    <citation type="submission" date="2017-05" db="EMBL/GenBank/DDBJ databases">
        <title>Full genome sequence of Pseudorhodoplanes sinuspersici.</title>
        <authorList>
            <person name="Dastgheib S.M.M."/>
            <person name="Shavandi M."/>
            <person name="Tirandaz H."/>
        </authorList>
    </citation>
    <scope>NUCLEOTIDE SEQUENCE [LARGE SCALE GENOMIC DNA]</scope>
    <source>
        <strain evidence="5 6">RIPI110</strain>
    </source>
</reference>
<dbReference type="AlphaFoldDB" id="A0A1W6ZZK0"/>
<evidence type="ECO:0000313" key="5">
    <source>
        <dbReference type="EMBL" id="ARQ02175.1"/>
    </source>
</evidence>
<dbReference type="Gene3D" id="1.10.10.10">
    <property type="entry name" value="Winged helix-like DNA-binding domain superfamily/Winged helix DNA-binding domain"/>
    <property type="match status" value="1"/>
</dbReference>
<protein>
    <submittedName>
        <fullName evidence="5">Uncharacterized protein</fullName>
    </submittedName>
</protein>
<dbReference type="GO" id="GO:0006351">
    <property type="term" value="P:DNA-templated transcription"/>
    <property type="evidence" value="ECO:0007669"/>
    <property type="project" value="TreeGrafter"/>
</dbReference>
<accession>A0A1W6ZZK0</accession>
<dbReference type="Pfam" id="PF00126">
    <property type="entry name" value="HTH_1"/>
    <property type="match status" value="1"/>
</dbReference>
<comment type="similarity">
    <text evidence="1">Belongs to the LysR transcriptional regulatory family.</text>
</comment>
<dbReference type="InterPro" id="IPR058163">
    <property type="entry name" value="LysR-type_TF_proteobact-type"/>
</dbReference>
<proteinExistence type="inferred from homology"/>
<dbReference type="GO" id="GO:0003700">
    <property type="term" value="F:DNA-binding transcription factor activity"/>
    <property type="evidence" value="ECO:0007669"/>
    <property type="project" value="InterPro"/>
</dbReference>
<dbReference type="STRING" id="1235591.CAK95_26055"/>
<dbReference type="InterPro" id="IPR036390">
    <property type="entry name" value="WH_DNA-bd_sf"/>
</dbReference>
<evidence type="ECO:0000256" key="2">
    <source>
        <dbReference type="ARBA" id="ARBA00023015"/>
    </source>
</evidence>
<dbReference type="PRINTS" id="PR00039">
    <property type="entry name" value="HTHLYSR"/>
</dbReference>
<keyword evidence="3" id="KW-0238">DNA-binding</keyword>
<gene>
    <name evidence="5" type="ORF">CAK95_26055</name>
</gene>
<dbReference type="PANTHER" id="PTHR30537:SF79">
    <property type="entry name" value="TRANSCRIPTIONAL REGULATOR-RELATED"/>
    <property type="match status" value="1"/>
</dbReference>
<dbReference type="EMBL" id="CP021112">
    <property type="protein sequence ID" value="ARQ02175.1"/>
    <property type="molecule type" value="Genomic_DNA"/>
</dbReference>
<dbReference type="KEGG" id="psin:CAK95_26055"/>
<keyword evidence="6" id="KW-1185">Reference proteome</keyword>
<dbReference type="InterPro" id="IPR005119">
    <property type="entry name" value="LysR_subst-bd"/>
</dbReference>
<dbReference type="SUPFAM" id="SSF53850">
    <property type="entry name" value="Periplasmic binding protein-like II"/>
    <property type="match status" value="1"/>
</dbReference>
<keyword evidence="2" id="KW-0805">Transcription regulation</keyword>
<sequence>MSYRLPPLSTLLLFEAAGRRGSFKAAARELGVTPSAVTHGIQALEDWLGSPLFARRRGQMALTPSGRDYLEAVSSALRLLTAADAALLSRKTAETIRLTVVPTFATQLLLPSLPGFQKLYPSLSLSIDTSHDVLDLEKGGFHLGIRLGSGVWDGLIAEKLLTEQLIPVRSPDFTMSAEAGFTSDALIHTTGVKDDWAAWLQTAGLPPSQIDRGFRVDTSQMALDAAAQGVGIAIGRLPGVVREFGRRLVPCSAIVANCKHAYWLVATEQSLQRPEVKAFTAWLRGELQRIQSNAAAILHETLQSDLASPLSENGR</sequence>
<dbReference type="OrthoDB" id="9793571at2"/>
<keyword evidence="4" id="KW-0804">Transcription</keyword>
<name>A0A1W6ZZK0_9HYPH</name>
<dbReference type="PROSITE" id="PS50931">
    <property type="entry name" value="HTH_LYSR"/>
    <property type="match status" value="1"/>
</dbReference>
<dbReference type="InterPro" id="IPR000847">
    <property type="entry name" value="LysR_HTH_N"/>
</dbReference>
<dbReference type="RefSeq" id="WP_086090606.1">
    <property type="nucleotide sequence ID" value="NZ_CP021112.1"/>
</dbReference>
<dbReference type="Proteomes" id="UP000194137">
    <property type="component" value="Chromosome"/>
</dbReference>
<dbReference type="GO" id="GO:0043565">
    <property type="term" value="F:sequence-specific DNA binding"/>
    <property type="evidence" value="ECO:0007669"/>
    <property type="project" value="TreeGrafter"/>
</dbReference>
<dbReference type="InterPro" id="IPR036388">
    <property type="entry name" value="WH-like_DNA-bd_sf"/>
</dbReference>
<dbReference type="Gene3D" id="3.40.190.10">
    <property type="entry name" value="Periplasmic binding protein-like II"/>
    <property type="match status" value="2"/>
</dbReference>
<evidence type="ECO:0000256" key="3">
    <source>
        <dbReference type="ARBA" id="ARBA00023125"/>
    </source>
</evidence>
<dbReference type="SUPFAM" id="SSF46785">
    <property type="entry name" value="Winged helix' DNA-binding domain"/>
    <property type="match status" value="1"/>
</dbReference>
<dbReference type="CDD" id="cd08432">
    <property type="entry name" value="PBP2_GcdR_TrpI_HvrB_AmpR_like"/>
    <property type="match status" value="1"/>
</dbReference>
<dbReference type="Pfam" id="PF03466">
    <property type="entry name" value="LysR_substrate"/>
    <property type="match status" value="1"/>
</dbReference>
<evidence type="ECO:0000256" key="4">
    <source>
        <dbReference type="ARBA" id="ARBA00023163"/>
    </source>
</evidence>
<evidence type="ECO:0000313" key="6">
    <source>
        <dbReference type="Proteomes" id="UP000194137"/>
    </source>
</evidence>
<organism evidence="5 6">
    <name type="scientific">Pseudorhodoplanes sinuspersici</name>
    <dbReference type="NCBI Taxonomy" id="1235591"/>
    <lineage>
        <taxon>Bacteria</taxon>
        <taxon>Pseudomonadati</taxon>
        <taxon>Pseudomonadota</taxon>
        <taxon>Alphaproteobacteria</taxon>
        <taxon>Hyphomicrobiales</taxon>
        <taxon>Pseudorhodoplanes</taxon>
    </lineage>
</organism>
<evidence type="ECO:0000256" key="1">
    <source>
        <dbReference type="ARBA" id="ARBA00009437"/>
    </source>
</evidence>
<dbReference type="PANTHER" id="PTHR30537">
    <property type="entry name" value="HTH-TYPE TRANSCRIPTIONAL REGULATOR"/>
    <property type="match status" value="1"/>
</dbReference>